<keyword evidence="10" id="KW-1185">Reference proteome</keyword>
<feature type="transmembrane region" description="Helical" evidence="7">
    <location>
        <begin position="314"/>
        <end position="342"/>
    </location>
</feature>
<feature type="transmembrane region" description="Helical" evidence="7">
    <location>
        <begin position="29"/>
        <end position="49"/>
    </location>
</feature>
<comment type="subcellular location">
    <subcellularLocation>
        <location evidence="1">Membrane</location>
        <topology evidence="1">Multi-pass membrane protein</topology>
    </subcellularLocation>
</comment>
<evidence type="ECO:0000256" key="3">
    <source>
        <dbReference type="ARBA" id="ARBA00022448"/>
    </source>
</evidence>
<feature type="transmembrane region" description="Helical" evidence="7">
    <location>
        <begin position="99"/>
        <end position="117"/>
    </location>
</feature>
<feature type="transmembrane region" description="Helical" evidence="7">
    <location>
        <begin position="235"/>
        <end position="253"/>
    </location>
</feature>
<dbReference type="GO" id="GO:0005886">
    <property type="term" value="C:plasma membrane"/>
    <property type="evidence" value="ECO:0007669"/>
    <property type="project" value="TreeGrafter"/>
</dbReference>
<feature type="transmembrane region" description="Helical" evidence="7">
    <location>
        <begin position="159"/>
        <end position="177"/>
    </location>
</feature>
<evidence type="ECO:0000256" key="7">
    <source>
        <dbReference type="SAM" id="Phobius"/>
    </source>
</evidence>
<dbReference type="VEuPathDB" id="FungiDB:AeMF1_005761"/>
<protein>
    <submittedName>
        <fullName evidence="9">Uncharacterized protein</fullName>
    </submittedName>
</protein>
<dbReference type="EMBL" id="VJMJ01000107">
    <property type="protein sequence ID" value="KAF0734724.1"/>
    <property type="molecule type" value="Genomic_DNA"/>
</dbReference>
<keyword evidence="3" id="KW-0813">Transport</keyword>
<evidence type="ECO:0000313" key="8">
    <source>
        <dbReference type="EMBL" id="KAF0734722.1"/>
    </source>
</evidence>
<evidence type="ECO:0000313" key="10">
    <source>
        <dbReference type="Proteomes" id="UP000481153"/>
    </source>
</evidence>
<feature type="transmembrane region" description="Helical" evidence="7">
    <location>
        <begin position="273"/>
        <end position="293"/>
    </location>
</feature>
<keyword evidence="4 7" id="KW-0812">Transmembrane</keyword>
<comment type="similarity">
    <text evidence="2">Belongs to the SLC29A/ENT transporter (TC 2.A.57) family.</text>
</comment>
<accession>A0A6G0X475</accession>
<dbReference type="Pfam" id="PF01733">
    <property type="entry name" value="Nucleoside_tran"/>
    <property type="match status" value="1"/>
</dbReference>
<dbReference type="EMBL" id="VJMJ01000107">
    <property type="protein sequence ID" value="KAF0734722.1"/>
    <property type="molecule type" value="Genomic_DNA"/>
</dbReference>
<keyword evidence="6 7" id="KW-0472">Membrane</keyword>
<proteinExistence type="inferred from homology"/>
<reference evidence="9 10" key="1">
    <citation type="submission" date="2019-07" db="EMBL/GenBank/DDBJ databases">
        <title>Genomics analysis of Aphanomyces spp. identifies a new class of oomycete effector associated with host adaptation.</title>
        <authorList>
            <person name="Gaulin E."/>
        </authorList>
    </citation>
    <scope>NUCLEOTIDE SEQUENCE [LARGE SCALE GENOMIC DNA]</scope>
    <source>
        <strain evidence="9 10">ATCC 201684</strain>
    </source>
</reference>
<dbReference type="InterPro" id="IPR036259">
    <property type="entry name" value="MFS_trans_sf"/>
</dbReference>
<gene>
    <name evidence="8" type="ORF">Ae201684_008680</name>
    <name evidence="9" type="ORF">Ae201684_008682</name>
</gene>
<dbReference type="PANTHER" id="PTHR10332">
    <property type="entry name" value="EQUILIBRATIVE NUCLEOSIDE TRANSPORTER"/>
    <property type="match status" value="1"/>
</dbReference>
<evidence type="ECO:0000256" key="5">
    <source>
        <dbReference type="ARBA" id="ARBA00022989"/>
    </source>
</evidence>
<name>A0A6G0X475_9STRA</name>
<dbReference type="PANTHER" id="PTHR10332:SF10">
    <property type="entry name" value="EQUILIBRATIVE NUCLEOSIDE TRANSPORTER 4"/>
    <property type="match status" value="1"/>
</dbReference>
<evidence type="ECO:0000256" key="4">
    <source>
        <dbReference type="ARBA" id="ARBA00022692"/>
    </source>
</evidence>
<feature type="transmembrane region" description="Helical" evidence="7">
    <location>
        <begin position="123"/>
        <end position="147"/>
    </location>
</feature>
<feature type="transmembrane region" description="Helical" evidence="7">
    <location>
        <begin position="183"/>
        <end position="208"/>
    </location>
</feature>
<dbReference type="GO" id="GO:0005337">
    <property type="term" value="F:nucleoside transmembrane transporter activity"/>
    <property type="evidence" value="ECO:0007669"/>
    <property type="project" value="InterPro"/>
</dbReference>
<dbReference type="Proteomes" id="UP000481153">
    <property type="component" value="Unassembled WGS sequence"/>
</dbReference>
<sequence length="395" mass="43299">MSASLEIVALPNAASYATFKSQDVSTCTAFRLFTVLGFSYYYALDAIFQPVDYWRLLFPTFNAEFEISWVYNCGSTTTLVLLVTCGFVPWYMGRIVGGYATMLVVLVALPWSHFVLVGETQNLVMVLASTAILSMAISTVDNTTFALASLFPQGAVEHVQLGMGFALVLSALARIFSKAVLSADFVVAATILYFAIATGVVSTGLLAFTKLMRLPTSRHALHRSQHINLSVWRKIWFQECIVGVSYACSNVVYPGVVSTIPSYNFSSLNSTGWWPLLMMLLFSISNAVGRYCVRWRMGYTFETVWQPVVARWILVPLLLCSAFGWCFTHDVFSTVFVLLLGWSDGYCGTLAVVVVNDCVNSEELSVTGMCTSLSINIGVLAGSSVALAMAKLLHI</sequence>
<comment type="caution">
    <text evidence="9">The sequence shown here is derived from an EMBL/GenBank/DDBJ whole genome shotgun (WGS) entry which is preliminary data.</text>
</comment>
<evidence type="ECO:0000256" key="6">
    <source>
        <dbReference type="ARBA" id="ARBA00023136"/>
    </source>
</evidence>
<evidence type="ECO:0000313" key="9">
    <source>
        <dbReference type="EMBL" id="KAF0734724.1"/>
    </source>
</evidence>
<dbReference type="AlphaFoldDB" id="A0A6G0X475"/>
<organism evidence="9 10">
    <name type="scientific">Aphanomyces euteiches</name>
    <dbReference type="NCBI Taxonomy" id="100861"/>
    <lineage>
        <taxon>Eukaryota</taxon>
        <taxon>Sar</taxon>
        <taxon>Stramenopiles</taxon>
        <taxon>Oomycota</taxon>
        <taxon>Saprolegniomycetes</taxon>
        <taxon>Saprolegniales</taxon>
        <taxon>Verrucalvaceae</taxon>
        <taxon>Aphanomyces</taxon>
    </lineage>
</organism>
<dbReference type="InterPro" id="IPR002259">
    <property type="entry name" value="Eqnu_transpt"/>
</dbReference>
<feature type="transmembrane region" description="Helical" evidence="7">
    <location>
        <begin position="69"/>
        <end position="92"/>
    </location>
</feature>
<evidence type="ECO:0000256" key="1">
    <source>
        <dbReference type="ARBA" id="ARBA00004141"/>
    </source>
</evidence>
<keyword evidence="5 7" id="KW-1133">Transmembrane helix</keyword>
<evidence type="ECO:0000256" key="2">
    <source>
        <dbReference type="ARBA" id="ARBA00007965"/>
    </source>
</evidence>
<feature type="transmembrane region" description="Helical" evidence="7">
    <location>
        <begin position="373"/>
        <end position="393"/>
    </location>
</feature>
<dbReference type="SUPFAM" id="SSF103473">
    <property type="entry name" value="MFS general substrate transporter"/>
    <property type="match status" value="1"/>
</dbReference>